<evidence type="ECO:0000256" key="6">
    <source>
        <dbReference type="SAM" id="Phobius"/>
    </source>
</evidence>
<evidence type="ECO:0000313" key="9">
    <source>
        <dbReference type="Proteomes" id="UP000799118"/>
    </source>
</evidence>
<feature type="transmembrane region" description="Helical" evidence="6">
    <location>
        <begin position="220"/>
        <end position="240"/>
    </location>
</feature>
<dbReference type="Proteomes" id="UP000799118">
    <property type="component" value="Unassembled WGS sequence"/>
</dbReference>
<feature type="transmembrane region" description="Helical" evidence="6">
    <location>
        <begin position="21"/>
        <end position="41"/>
    </location>
</feature>
<feature type="transmembrane region" description="Helical" evidence="6">
    <location>
        <begin position="348"/>
        <end position="366"/>
    </location>
</feature>
<dbReference type="PANTHER" id="PTHR23501">
    <property type="entry name" value="MAJOR FACILITATOR SUPERFAMILY"/>
    <property type="match status" value="1"/>
</dbReference>
<evidence type="ECO:0000256" key="1">
    <source>
        <dbReference type="ARBA" id="ARBA00004141"/>
    </source>
</evidence>
<dbReference type="PANTHER" id="PTHR23501:SF102">
    <property type="entry name" value="DRUG TRANSPORTER, PUTATIVE (AFU_ORTHOLOGUE AFUA_3G08530)-RELATED"/>
    <property type="match status" value="1"/>
</dbReference>
<dbReference type="InterPro" id="IPR005829">
    <property type="entry name" value="Sugar_transporter_CS"/>
</dbReference>
<dbReference type="SUPFAM" id="SSF103473">
    <property type="entry name" value="MFS general substrate transporter"/>
    <property type="match status" value="1"/>
</dbReference>
<evidence type="ECO:0000259" key="7">
    <source>
        <dbReference type="PROSITE" id="PS50850"/>
    </source>
</evidence>
<dbReference type="InterPro" id="IPR011701">
    <property type="entry name" value="MFS"/>
</dbReference>
<feature type="transmembrane region" description="Helical" evidence="6">
    <location>
        <begin position="178"/>
        <end position="200"/>
    </location>
</feature>
<keyword evidence="2 6" id="KW-0812">Transmembrane</keyword>
<evidence type="ECO:0000256" key="2">
    <source>
        <dbReference type="ARBA" id="ARBA00022692"/>
    </source>
</evidence>
<evidence type="ECO:0000256" key="4">
    <source>
        <dbReference type="ARBA" id="ARBA00023136"/>
    </source>
</evidence>
<feature type="transmembrane region" description="Helical" evidence="6">
    <location>
        <begin position="378"/>
        <end position="401"/>
    </location>
</feature>
<reference evidence="8" key="1">
    <citation type="journal article" date="2019" name="Environ. Microbiol.">
        <title>Fungal ecological strategies reflected in gene transcription - a case study of two litter decomposers.</title>
        <authorList>
            <person name="Barbi F."/>
            <person name="Kohler A."/>
            <person name="Barry K."/>
            <person name="Baskaran P."/>
            <person name="Daum C."/>
            <person name="Fauchery L."/>
            <person name="Ihrmark K."/>
            <person name="Kuo A."/>
            <person name="LaButti K."/>
            <person name="Lipzen A."/>
            <person name="Morin E."/>
            <person name="Grigoriev I.V."/>
            <person name="Henrissat B."/>
            <person name="Lindahl B."/>
            <person name="Martin F."/>
        </authorList>
    </citation>
    <scope>NUCLEOTIDE SEQUENCE</scope>
    <source>
        <strain evidence="8">JB14</strain>
    </source>
</reference>
<dbReference type="Gene3D" id="1.20.1250.20">
    <property type="entry name" value="MFS general substrate transporter like domains"/>
    <property type="match status" value="1"/>
</dbReference>
<evidence type="ECO:0000256" key="5">
    <source>
        <dbReference type="SAM" id="MobiDB-lite"/>
    </source>
</evidence>
<dbReference type="PROSITE" id="PS50850">
    <property type="entry name" value="MFS"/>
    <property type="match status" value="1"/>
</dbReference>
<organism evidence="8 9">
    <name type="scientific">Gymnopus androsaceus JB14</name>
    <dbReference type="NCBI Taxonomy" id="1447944"/>
    <lineage>
        <taxon>Eukaryota</taxon>
        <taxon>Fungi</taxon>
        <taxon>Dikarya</taxon>
        <taxon>Basidiomycota</taxon>
        <taxon>Agaricomycotina</taxon>
        <taxon>Agaricomycetes</taxon>
        <taxon>Agaricomycetidae</taxon>
        <taxon>Agaricales</taxon>
        <taxon>Marasmiineae</taxon>
        <taxon>Omphalotaceae</taxon>
        <taxon>Gymnopus</taxon>
    </lineage>
</organism>
<name>A0A6A4H130_9AGAR</name>
<gene>
    <name evidence="8" type="ORF">BT96DRAFT_1024074</name>
</gene>
<feature type="transmembrane region" description="Helical" evidence="6">
    <location>
        <begin position="485"/>
        <end position="505"/>
    </location>
</feature>
<keyword evidence="4 6" id="KW-0472">Membrane</keyword>
<feature type="transmembrane region" description="Helical" evidence="6">
    <location>
        <begin position="91"/>
        <end position="109"/>
    </location>
</feature>
<comment type="subcellular location">
    <subcellularLocation>
        <location evidence="1">Membrane</location>
        <topology evidence="1">Multi-pass membrane protein</topology>
    </subcellularLocation>
</comment>
<accession>A0A6A4H130</accession>
<evidence type="ECO:0000256" key="3">
    <source>
        <dbReference type="ARBA" id="ARBA00022989"/>
    </source>
</evidence>
<dbReference type="InterPro" id="IPR036259">
    <property type="entry name" value="MFS_trans_sf"/>
</dbReference>
<evidence type="ECO:0000313" key="8">
    <source>
        <dbReference type="EMBL" id="KAE9391423.1"/>
    </source>
</evidence>
<keyword evidence="3 6" id="KW-1133">Transmembrane helix</keyword>
<feature type="compositionally biased region" description="Polar residues" evidence="5">
    <location>
        <begin position="525"/>
        <end position="535"/>
    </location>
</feature>
<dbReference type="AlphaFoldDB" id="A0A6A4H130"/>
<dbReference type="InterPro" id="IPR020846">
    <property type="entry name" value="MFS_dom"/>
</dbReference>
<sequence length="535" mass="56978">MDSSNSESESTNVTAPTRKGARFWLSFTAIITSVFLGALDLTAVSTALPTITAALNGGDDFSWVGSAYALSSTSLLPWSGKLADIFGRKPVMLVSIFFFATGSAIAGAAQNMPMMISARAIQGIGGGGILNLTEIILSDLVPLAERGTYQGVLMLVWAFASAIGPPIGGAIAQSNWRWLFYLNLPLSGIAFGLVLIFLTVRQPPGSFREKLARIDTFGNAIVIIGTTLAIIGLTWGGIAFPWSSAHVLAPLVIGFVLVGVFLLYEFKVPTEPTIPYDILSNRVSLYGFLATTIHGVVSISVIYFIPTYFQACFSASPIRSGVDILGTALIIAPFALISGVMTQALSRYMPANIIGWVLLLVGFGLLSTLKADSSAGKWIGYQIVNGAGSGFIYGCTIFPVLAPLPVERAAAAVAFYTFCQAFGQTWGITISASILQNQLKKNLPEVFLSQFPAGAQIAYSAIPLIKDLEEPLRTEVRVAFATSMAVIWKTMIGISGLGFLTLVMLKEVPMATQTNESFGLREDLPTNNESAGEKM</sequence>
<feature type="transmembrane region" description="Helical" evidence="6">
    <location>
        <begin position="149"/>
        <end position="171"/>
    </location>
</feature>
<dbReference type="OrthoDB" id="3437016at2759"/>
<feature type="transmembrane region" description="Helical" evidence="6">
    <location>
        <begin position="413"/>
        <end position="435"/>
    </location>
</feature>
<feature type="region of interest" description="Disordered" evidence="5">
    <location>
        <begin position="516"/>
        <end position="535"/>
    </location>
</feature>
<dbReference type="PROSITE" id="PS00216">
    <property type="entry name" value="SUGAR_TRANSPORT_1"/>
    <property type="match status" value="1"/>
</dbReference>
<dbReference type="GO" id="GO:0022857">
    <property type="term" value="F:transmembrane transporter activity"/>
    <property type="evidence" value="ECO:0007669"/>
    <property type="project" value="InterPro"/>
</dbReference>
<dbReference type="GO" id="GO:0005886">
    <property type="term" value="C:plasma membrane"/>
    <property type="evidence" value="ECO:0007669"/>
    <property type="project" value="TreeGrafter"/>
</dbReference>
<feature type="transmembrane region" description="Helical" evidence="6">
    <location>
        <begin position="247"/>
        <end position="264"/>
    </location>
</feature>
<feature type="domain" description="Major facilitator superfamily (MFS) profile" evidence="7">
    <location>
        <begin position="26"/>
        <end position="513"/>
    </location>
</feature>
<feature type="transmembrane region" description="Helical" evidence="6">
    <location>
        <begin position="284"/>
        <end position="309"/>
    </location>
</feature>
<dbReference type="EMBL" id="ML769624">
    <property type="protein sequence ID" value="KAE9391423.1"/>
    <property type="molecule type" value="Genomic_DNA"/>
</dbReference>
<feature type="transmembrane region" description="Helical" evidence="6">
    <location>
        <begin position="321"/>
        <end position="342"/>
    </location>
</feature>
<protein>
    <submittedName>
        <fullName evidence="8">Iron permease</fullName>
    </submittedName>
</protein>
<proteinExistence type="predicted"/>
<dbReference type="Pfam" id="PF07690">
    <property type="entry name" value="MFS_1"/>
    <property type="match status" value="1"/>
</dbReference>
<keyword evidence="9" id="KW-1185">Reference proteome</keyword>